<name>A0A127HYP3_PSEAZ</name>
<proteinExistence type="predicted"/>
<organism evidence="3 4">
    <name type="scientific">Pseudomonas azotoformans</name>
    <dbReference type="NCBI Taxonomy" id="47878"/>
    <lineage>
        <taxon>Bacteria</taxon>
        <taxon>Pseudomonadati</taxon>
        <taxon>Pseudomonadota</taxon>
        <taxon>Gammaproteobacteria</taxon>
        <taxon>Pseudomonadales</taxon>
        <taxon>Pseudomonadaceae</taxon>
        <taxon>Pseudomonas</taxon>
    </lineage>
</organism>
<dbReference type="Gene3D" id="3.90.550.10">
    <property type="entry name" value="Spore Coat Polysaccharide Biosynthesis Protein SpsA, Chain A"/>
    <property type="match status" value="1"/>
</dbReference>
<evidence type="ECO:0000313" key="3">
    <source>
        <dbReference type="EMBL" id="AMN79638.1"/>
    </source>
</evidence>
<dbReference type="PANTHER" id="PTHR22916:SF3">
    <property type="entry name" value="UDP-GLCNAC:BETAGAL BETA-1,3-N-ACETYLGLUCOSAMINYLTRANSFERASE-LIKE PROTEIN 1"/>
    <property type="match status" value="1"/>
</dbReference>
<evidence type="ECO:0000256" key="1">
    <source>
        <dbReference type="ARBA" id="ARBA00022519"/>
    </source>
</evidence>
<dbReference type="Pfam" id="PF00535">
    <property type="entry name" value="Glycos_transf_2"/>
    <property type="match status" value="1"/>
</dbReference>
<gene>
    <name evidence="3" type="ORF">AYR47_15460</name>
</gene>
<dbReference type="InterPro" id="IPR029044">
    <property type="entry name" value="Nucleotide-diphossugar_trans"/>
</dbReference>
<reference evidence="3 4" key="1">
    <citation type="submission" date="2016-02" db="EMBL/GenBank/DDBJ databases">
        <title>Complete genome sequence of Pseudomonas azotoformans S4.</title>
        <authorList>
            <person name="Fang Y."/>
            <person name="Wu L."/>
            <person name="Feng G."/>
        </authorList>
    </citation>
    <scope>NUCLEOTIDE SEQUENCE [LARGE SCALE GENOMIC DNA]</scope>
    <source>
        <strain evidence="3 4">S4</strain>
    </source>
</reference>
<keyword evidence="1" id="KW-1003">Cell membrane</keyword>
<keyword evidence="1" id="KW-0997">Cell inner membrane</keyword>
<dbReference type="AlphaFoldDB" id="A0A127HYP3"/>
<dbReference type="KEGG" id="pazo:AYR47_15460"/>
<evidence type="ECO:0000313" key="4">
    <source>
        <dbReference type="Proteomes" id="UP000070516"/>
    </source>
</evidence>
<evidence type="ECO:0000259" key="2">
    <source>
        <dbReference type="Pfam" id="PF00535"/>
    </source>
</evidence>
<dbReference type="PANTHER" id="PTHR22916">
    <property type="entry name" value="GLYCOSYLTRANSFERASE"/>
    <property type="match status" value="1"/>
</dbReference>
<dbReference type="EMBL" id="CP014546">
    <property type="protein sequence ID" value="AMN79638.1"/>
    <property type="molecule type" value="Genomic_DNA"/>
</dbReference>
<feature type="domain" description="Glycosyltransferase 2-like" evidence="2">
    <location>
        <begin position="9"/>
        <end position="159"/>
    </location>
</feature>
<dbReference type="SUPFAM" id="SSF53448">
    <property type="entry name" value="Nucleotide-diphospho-sugar transferases"/>
    <property type="match status" value="1"/>
</dbReference>
<dbReference type="InterPro" id="IPR001173">
    <property type="entry name" value="Glyco_trans_2-like"/>
</dbReference>
<dbReference type="RefSeq" id="WP_061435784.1">
    <property type="nucleotide sequence ID" value="NZ_CP014546.1"/>
</dbReference>
<keyword evidence="1" id="KW-0472">Membrane</keyword>
<accession>A0A127HYP3</accession>
<dbReference type="GO" id="GO:0016758">
    <property type="term" value="F:hexosyltransferase activity"/>
    <property type="evidence" value="ECO:0007669"/>
    <property type="project" value="UniProtKB-ARBA"/>
</dbReference>
<dbReference type="Proteomes" id="UP000070516">
    <property type="component" value="Chromosome"/>
</dbReference>
<protein>
    <recommendedName>
        <fullName evidence="2">Glycosyltransferase 2-like domain-containing protein</fullName>
    </recommendedName>
</protein>
<sequence>MSGGVCKVSVIIPSYNHGCYIGEALSSVLGQVGSNYDLEVIVIDDGSTDNSVDILKALHGSSVVPFELVLKSNEGLCKTLNRAINNYATGEYIAIIASDDLWCADKITKQIEHLENNPESELCYSNAKVFGVDVREKKASKYLFSGRVKNILTLYNFIPAGTIIFSKGLYDTVGGFDQNGLLLEDWDFLLRASSKTKFCYLDDELLLYRQHGESAIAKMRKGGYLYSEKMKVLKKNSSLLNPCLKFFSKCLHFILDVLLRPVMSKLKS</sequence>